<keyword evidence="1" id="KW-0547">Nucleotide-binding</keyword>
<dbReference type="InterPro" id="IPR013166">
    <property type="entry name" value="Citrate_lyase_ligase_C"/>
</dbReference>
<accession>A0ABX3DAH2</accession>
<feature type="domain" description="Citrate lyase ligase C-terminal" evidence="3">
    <location>
        <begin position="409"/>
        <end position="589"/>
    </location>
</feature>
<reference evidence="4 5" key="1">
    <citation type="submission" date="2016-09" db="EMBL/GenBank/DDBJ databases">
        <title>Isolation, identification and antibiotic sensitivity analysis of bacterial pathogen from juvenile Hippocampus erectus with tail-rotted disease.</title>
        <authorList>
            <person name="Yang Q."/>
        </authorList>
    </citation>
    <scope>NUCLEOTIDE SEQUENCE [LARGE SCALE GENOMIC DNA]</scope>
    <source>
        <strain evidence="4 5">HM-10</strain>
    </source>
</reference>
<dbReference type="SUPFAM" id="SSF52374">
    <property type="entry name" value="Nucleotidylyl transferase"/>
    <property type="match status" value="1"/>
</dbReference>
<organism evidence="4 5">
    <name type="scientific">Vibrio rotiferianus</name>
    <dbReference type="NCBI Taxonomy" id="190895"/>
    <lineage>
        <taxon>Bacteria</taxon>
        <taxon>Pseudomonadati</taxon>
        <taxon>Pseudomonadota</taxon>
        <taxon>Gammaproteobacteria</taxon>
        <taxon>Vibrionales</taxon>
        <taxon>Vibrionaceae</taxon>
        <taxon>Vibrio</taxon>
    </lineage>
</organism>
<dbReference type="GO" id="GO:0016874">
    <property type="term" value="F:ligase activity"/>
    <property type="evidence" value="ECO:0007669"/>
    <property type="project" value="UniProtKB-KW"/>
</dbReference>
<name>A0ABX3DAH2_9VIBR</name>
<evidence type="ECO:0000313" key="5">
    <source>
        <dbReference type="Proteomes" id="UP000180133"/>
    </source>
</evidence>
<dbReference type="PANTHER" id="PTHR40599:SF1">
    <property type="entry name" value="[CITRATE [PRO-3S]-LYASE] LIGASE"/>
    <property type="match status" value="1"/>
</dbReference>
<evidence type="ECO:0000259" key="3">
    <source>
        <dbReference type="SMART" id="SM00764"/>
    </source>
</evidence>
<comment type="caution">
    <text evidence="4">The sequence shown here is derived from an EMBL/GenBank/DDBJ whole genome shotgun (WGS) entry which is preliminary data.</text>
</comment>
<keyword evidence="4" id="KW-0436">Ligase</keyword>
<dbReference type="RefSeq" id="WP_071235965.1">
    <property type="nucleotide sequence ID" value="NZ_KV861324.1"/>
</dbReference>
<dbReference type="InterPro" id="IPR014729">
    <property type="entry name" value="Rossmann-like_a/b/a_fold"/>
</dbReference>
<sequence length="593" mass="67809">MNIIDLSARLRILKYRSLDLITSKNTIRRNTKLASLYSRLGDYTNSVKHAEAVYKSGSRADYYYILKNLHILSNATRPVDIADDPTPIPDDIVSLIGALDSNICDFDKIKFIQDYVLSKGAIPCLIGISGKGKRLKNKTIEEKELISNPDLYTKGRYKWGESDRVPSYIKYVYRNYNDIKISDLFNSFSPVVKSTKVVLRDFENPCVSVQGGSRVTTSQPRSFNRRVLVFGTSTTFSIGSRDEDSITSIIQRELNKSYSDIKVENYGVQGMRLILAINNLVQTDIKENDIVVFFDYDEFNRAKNEYIFNIDLNKLDRGRDFFIDLTKHQCHFSPSGNSILAKSIVNEIIPSMINRDVANYREPCHKMLQVLDNLKYCLYRHTAQSLESCEMKSYLSLLEKYVPKEGTKVGSVAVNCNPITLGHLHLLEYAAGDVDELFVFVIEEDKSFFKFEDRLKLVCEATNHLENVTVLRGGRFICTELTYPDYFEKDTKEAKADASMEAWFFCEYIAKKLNIGKIFLGDEPNCIITKQYNDKMQELLPGYGIEVEIIDRISTGGQVISASKVRAYLKEQDFQSIKPIVPEATYRFLKANF</sequence>
<keyword evidence="2" id="KW-0067">ATP-binding</keyword>
<dbReference type="SMART" id="SM00764">
    <property type="entry name" value="Citrate_ly_lig"/>
    <property type="match status" value="1"/>
</dbReference>
<dbReference type="InterPro" id="IPR005216">
    <property type="entry name" value="Citrate_lyase_ligase"/>
</dbReference>
<evidence type="ECO:0000256" key="1">
    <source>
        <dbReference type="ARBA" id="ARBA00022741"/>
    </source>
</evidence>
<keyword evidence="4" id="KW-0456">Lyase</keyword>
<dbReference type="PANTHER" id="PTHR40599">
    <property type="entry name" value="[CITRATE [PRO-3S]-LYASE] LIGASE"/>
    <property type="match status" value="1"/>
</dbReference>
<evidence type="ECO:0000313" key="4">
    <source>
        <dbReference type="EMBL" id="OHY94363.1"/>
    </source>
</evidence>
<proteinExistence type="predicted"/>
<keyword evidence="5" id="KW-1185">Reference proteome</keyword>
<dbReference type="GO" id="GO:0016829">
    <property type="term" value="F:lyase activity"/>
    <property type="evidence" value="ECO:0007669"/>
    <property type="project" value="UniProtKB-KW"/>
</dbReference>
<dbReference type="SUPFAM" id="SSF52266">
    <property type="entry name" value="SGNH hydrolase"/>
    <property type="match status" value="1"/>
</dbReference>
<dbReference type="EMBL" id="MKFT01000006">
    <property type="protein sequence ID" value="OHY94363.1"/>
    <property type="molecule type" value="Genomic_DNA"/>
</dbReference>
<dbReference type="Proteomes" id="UP000180133">
    <property type="component" value="Unassembled WGS sequence"/>
</dbReference>
<dbReference type="Gene3D" id="3.40.50.620">
    <property type="entry name" value="HUPs"/>
    <property type="match status" value="1"/>
</dbReference>
<protein>
    <submittedName>
        <fullName evidence="4">Citrate lyase ligase</fullName>
    </submittedName>
</protein>
<evidence type="ECO:0000256" key="2">
    <source>
        <dbReference type="ARBA" id="ARBA00022840"/>
    </source>
</evidence>
<gene>
    <name evidence="4" type="ORF">BI375_17270</name>
</gene>
<dbReference type="Pfam" id="PF08218">
    <property type="entry name" value="Citrate_ly_lig"/>
    <property type="match status" value="1"/>
</dbReference>